<proteinExistence type="predicted"/>
<reference evidence="1 2" key="1">
    <citation type="journal article" date="2015" name="Sci. Rep.">
        <title>The genome of Leishmania panamensis: insights into genomics of the L. (Viannia) subgenus.</title>
        <authorList>
            <person name="Llanes A."/>
            <person name="Restrepo C.M."/>
            <person name="Vecchio G.D."/>
            <person name="Anguizola F.J."/>
            <person name="Lleonart R."/>
        </authorList>
    </citation>
    <scope>NUCLEOTIDE SEQUENCE [LARGE SCALE GENOMIC DNA]</scope>
    <source>
        <strain evidence="1 2">MHOM/PA/94/PSC-1</strain>
    </source>
</reference>
<dbReference type="AlphaFoldDB" id="A0A088RHG3"/>
<accession>A0A088RHG3</accession>
<dbReference type="KEGG" id="lpan:LPMP_020050"/>
<dbReference type="Proteomes" id="UP000063063">
    <property type="component" value="Chromosome 2"/>
</dbReference>
<dbReference type="RefSeq" id="XP_010698150.1">
    <property type="nucleotide sequence ID" value="XM_010699848.1"/>
</dbReference>
<organism evidence="1 2">
    <name type="scientific">Leishmania panamensis</name>
    <dbReference type="NCBI Taxonomy" id="5679"/>
    <lineage>
        <taxon>Eukaryota</taxon>
        <taxon>Discoba</taxon>
        <taxon>Euglenozoa</taxon>
        <taxon>Kinetoplastea</taxon>
        <taxon>Metakinetoplastina</taxon>
        <taxon>Trypanosomatida</taxon>
        <taxon>Trypanosomatidae</taxon>
        <taxon>Leishmaniinae</taxon>
        <taxon>Leishmania</taxon>
        <taxon>Leishmania guyanensis species complex</taxon>
    </lineage>
</organism>
<dbReference type="eggNOG" id="ENOG502SATV">
    <property type="taxonomic scope" value="Eukaryota"/>
</dbReference>
<name>A0A088RHG3_LEIPA</name>
<evidence type="ECO:0000313" key="2">
    <source>
        <dbReference type="Proteomes" id="UP000063063"/>
    </source>
</evidence>
<dbReference type="GeneID" id="22571815"/>
<keyword evidence="2" id="KW-1185">Reference proteome</keyword>
<dbReference type="EMBL" id="CP009371">
    <property type="protein sequence ID" value="AIN95185.1"/>
    <property type="molecule type" value="Genomic_DNA"/>
</dbReference>
<dbReference type="VEuPathDB" id="TriTrypDB:LPAL13_020005500"/>
<dbReference type="VEuPathDB" id="TriTrypDB:LPMP_020050"/>
<evidence type="ECO:0000313" key="1">
    <source>
        <dbReference type="EMBL" id="AIN95185.1"/>
    </source>
</evidence>
<protein>
    <submittedName>
        <fullName evidence="1">Uncharacterized protein</fullName>
    </submittedName>
</protein>
<sequence>MTPSLGRSCACGGRVAQATRTVTGRWPSLPLTCRRRWFATSSQMLCKSFRSTDIRGSGLWGMHQPHSPARMSLVRNHVVSTAAHREKGVLPGGSPLHSDAMLSPAGAPSPTNFTLDPPFTRVAGEEEVSPGPCDYVCRRCCALVFRSSSLARTSRVGRHESGWPTFVAPSTPSALRLATVLQKSLVAGLSDTSRHESVSNISTGLTTPRRPLGIAVPHNSVVQRGLSVEGDLVRRRGRQICRQEAKTWREACLRDENHRADPAVALGLCSTCGTPLCHVTQSAAEGTRYVSTAAFIAAQAEDTTRRG</sequence>
<dbReference type="OrthoDB" id="260172at2759"/>
<gene>
    <name evidence="1" type="ORF">LPMP_020050</name>
</gene>